<gene>
    <name evidence="2" type="ORF">EJB05_09742</name>
</gene>
<dbReference type="Gramene" id="TVU43286">
    <property type="protein sequence ID" value="TVU43286"/>
    <property type="gene ID" value="EJB05_09742"/>
</dbReference>
<dbReference type="EMBL" id="RWGY01000005">
    <property type="protein sequence ID" value="TVU43286.1"/>
    <property type="molecule type" value="Genomic_DNA"/>
</dbReference>
<evidence type="ECO:0000256" key="1">
    <source>
        <dbReference type="SAM" id="MobiDB-lite"/>
    </source>
</evidence>
<evidence type="ECO:0000313" key="3">
    <source>
        <dbReference type="Proteomes" id="UP000324897"/>
    </source>
</evidence>
<proteinExistence type="predicted"/>
<feature type="compositionally biased region" description="Basic and acidic residues" evidence="1">
    <location>
        <begin position="104"/>
        <end position="113"/>
    </location>
</feature>
<evidence type="ECO:0000313" key="2">
    <source>
        <dbReference type="EMBL" id="TVU43286.1"/>
    </source>
</evidence>
<dbReference type="AlphaFoldDB" id="A0A5J9W5Q6"/>
<keyword evidence="3" id="KW-1185">Reference proteome</keyword>
<dbReference type="Proteomes" id="UP000324897">
    <property type="component" value="Unassembled WGS sequence"/>
</dbReference>
<reference evidence="2 3" key="1">
    <citation type="journal article" date="2019" name="Sci. Rep.">
        <title>A high-quality genome of Eragrostis curvula grass provides insights into Poaceae evolution and supports new strategies to enhance forage quality.</title>
        <authorList>
            <person name="Carballo J."/>
            <person name="Santos B.A.C.M."/>
            <person name="Zappacosta D."/>
            <person name="Garbus I."/>
            <person name="Selva J.P."/>
            <person name="Gallo C.A."/>
            <person name="Diaz A."/>
            <person name="Albertini E."/>
            <person name="Caccamo M."/>
            <person name="Echenique V."/>
        </authorList>
    </citation>
    <scope>NUCLEOTIDE SEQUENCE [LARGE SCALE GENOMIC DNA]</scope>
    <source>
        <strain evidence="3">cv. Victoria</strain>
        <tissue evidence="2">Leaf</tissue>
    </source>
</reference>
<feature type="region of interest" description="Disordered" evidence="1">
    <location>
        <begin position="60"/>
        <end position="113"/>
    </location>
</feature>
<protein>
    <submittedName>
        <fullName evidence="2">Uncharacterized protein</fullName>
    </submittedName>
</protein>
<name>A0A5J9W5Q6_9POAL</name>
<comment type="caution">
    <text evidence="2">The sequence shown here is derived from an EMBL/GenBank/DDBJ whole genome shotgun (WGS) entry which is preliminary data.</text>
</comment>
<sequence length="113" mass="11710">MCMQAWSRADMLGELNSTDAGLRTCNEEEEEPMQAISSSLQNYSGVLCIFHALRGDPTGNGAPAGTGAGAVFAPLRLSGPRRGGDGAWRGGDGDHSPGPAPPRCRGESKGTNH</sequence>
<feature type="non-terminal residue" evidence="2">
    <location>
        <position position="113"/>
    </location>
</feature>
<accession>A0A5J9W5Q6</accession>
<organism evidence="2 3">
    <name type="scientific">Eragrostis curvula</name>
    <name type="common">weeping love grass</name>
    <dbReference type="NCBI Taxonomy" id="38414"/>
    <lineage>
        <taxon>Eukaryota</taxon>
        <taxon>Viridiplantae</taxon>
        <taxon>Streptophyta</taxon>
        <taxon>Embryophyta</taxon>
        <taxon>Tracheophyta</taxon>
        <taxon>Spermatophyta</taxon>
        <taxon>Magnoliopsida</taxon>
        <taxon>Liliopsida</taxon>
        <taxon>Poales</taxon>
        <taxon>Poaceae</taxon>
        <taxon>PACMAD clade</taxon>
        <taxon>Chloridoideae</taxon>
        <taxon>Eragrostideae</taxon>
        <taxon>Eragrostidinae</taxon>
        <taxon>Eragrostis</taxon>
    </lineage>
</organism>